<evidence type="ECO:0000256" key="5">
    <source>
        <dbReference type="ARBA" id="ARBA00023125"/>
    </source>
</evidence>
<keyword evidence="11" id="KW-1185">Reference proteome</keyword>
<evidence type="ECO:0000256" key="6">
    <source>
        <dbReference type="ARBA" id="ARBA00023242"/>
    </source>
</evidence>
<dbReference type="InterPro" id="IPR016527">
    <property type="entry name" value="ORC4"/>
</dbReference>
<dbReference type="SUPFAM" id="SSF52540">
    <property type="entry name" value="P-loop containing nucleoside triphosphate hydrolases"/>
    <property type="match status" value="1"/>
</dbReference>
<comment type="caution">
    <text evidence="10">The sequence shown here is derived from an EMBL/GenBank/DDBJ whole genome shotgun (WGS) entry which is preliminary data.</text>
</comment>
<dbReference type="AlphaFoldDB" id="A0A7J7JBP9"/>
<dbReference type="InterPro" id="IPR003593">
    <property type="entry name" value="AAA+_ATPase"/>
</dbReference>
<evidence type="ECO:0000256" key="2">
    <source>
        <dbReference type="ARBA" id="ARBA00005334"/>
    </source>
</evidence>
<keyword evidence="6 8" id="KW-0539">Nucleus</keyword>
<gene>
    <name evidence="10" type="ORF">EB796_018612</name>
</gene>
<evidence type="ECO:0000256" key="4">
    <source>
        <dbReference type="ARBA" id="ARBA00022705"/>
    </source>
</evidence>
<dbReference type="PANTHER" id="PTHR12087">
    <property type="entry name" value="ORIGIN RECOGNITION COMPLEX SUBUNIT 4"/>
    <property type="match status" value="1"/>
</dbReference>
<dbReference type="Gene3D" id="3.40.50.300">
    <property type="entry name" value="P-loop containing nucleotide triphosphate hydrolases"/>
    <property type="match status" value="1"/>
</dbReference>
<dbReference type="InterPro" id="IPR032705">
    <property type="entry name" value="ORC4_C"/>
</dbReference>
<evidence type="ECO:0000256" key="7">
    <source>
        <dbReference type="ARBA" id="ARBA00046777"/>
    </source>
</evidence>
<dbReference type="Pfam" id="PF14629">
    <property type="entry name" value="ORC4_C"/>
    <property type="match status" value="1"/>
</dbReference>
<sequence>MKSICFRVKFKMVVCNDAIAACDILMEEMFNGTNLDVQVQDDIHAQNIYDLKCLIDKCVLYGESNSILVVGPRGCGKTHVVDSTIAKVLENKQDDVSIVRLNGLLQTDDNIALEEITRQLKLENVVQDMVFGSFEQKMQFLLESLRAGSKDSQPIVFILDEFDLFANHRNQTLLYNLFDIAQTKQTPISVIGVTCRLDVTELLEKRVKSRFSHRYIYMFHRLAFSTLVDTLAFWLKLPDKYCKRKASYAIQWNKRMDTLLQDSQIKDEMLFRFNMITDMHSVKQMAAKIVGNCRDIEATSLPEEKHFLEAFKVLELDCKAAMLQGTSILELCLIIAMKHLTEIYESGEPFNFQMVYAHYKKFSERKSSMKTCPKPIAMKAFEHLIDLEIVKPVDHSSALLKQYRSMRLLVTSKEIENAVLHYSGCPADVKRWSFIDSIH</sequence>
<dbReference type="FunFam" id="3.40.50.300:FF:003506">
    <property type="entry name" value="Predicted protein"/>
    <property type="match status" value="1"/>
</dbReference>
<evidence type="ECO:0000256" key="3">
    <source>
        <dbReference type="ARBA" id="ARBA00019083"/>
    </source>
</evidence>
<comment type="function">
    <text evidence="8">Component of the origin recognition complex (ORC) that binds origins of replication.</text>
</comment>
<feature type="domain" description="AAA+ ATPase" evidence="9">
    <location>
        <begin position="63"/>
        <end position="203"/>
    </location>
</feature>
<proteinExistence type="inferred from homology"/>
<dbReference type="Proteomes" id="UP000593567">
    <property type="component" value="Unassembled WGS sequence"/>
</dbReference>
<keyword evidence="5 8" id="KW-0238">DNA-binding</keyword>
<dbReference type="GO" id="GO:0005524">
    <property type="term" value="F:ATP binding"/>
    <property type="evidence" value="ECO:0007669"/>
    <property type="project" value="InterPro"/>
</dbReference>
<dbReference type="PIRSF" id="PIRSF007858">
    <property type="entry name" value="ORC4"/>
    <property type="match status" value="1"/>
</dbReference>
<evidence type="ECO:0000313" key="11">
    <source>
        <dbReference type="Proteomes" id="UP000593567"/>
    </source>
</evidence>
<dbReference type="CDD" id="cd00009">
    <property type="entry name" value="AAA"/>
    <property type="match status" value="1"/>
</dbReference>
<evidence type="ECO:0000313" key="10">
    <source>
        <dbReference type="EMBL" id="KAF6023074.1"/>
    </source>
</evidence>
<dbReference type="SMART" id="SM00382">
    <property type="entry name" value="AAA"/>
    <property type="match status" value="1"/>
</dbReference>
<name>A0A7J7JBP9_BUGNE</name>
<evidence type="ECO:0000259" key="9">
    <source>
        <dbReference type="SMART" id="SM00382"/>
    </source>
</evidence>
<dbReference type="InterPro" id="IPR027417">
    <property type="entry name" value="P-loop_NTPase"/>
</dbReference>
<organism evidence="10 11">
    <name type="scientific">Bugula neritina</name>
    <name type="common">Brown bryozoan</name>
    <name type="synonym">Sertularia neritina</name>
    <dbReference type="NCBI Taxonomy" id="10212"/>
    <lineage>
        <taxon>Eukaryota</taxon>
        <taxon>Metazoa</taxon>
        <taxon>Spiralia</taxon>
        <taxon>Lophotrochozoa</taxon>
        <taxon>Bryozoa</taxon>
        <taxon>Gymnolaemata</taxon>
        <taxon>Cheilostomatida</taxon>
        <taxon>Flustrina</taxon>
        <taxon>Buguloidea</taxon>
        <taxon>Bugulidae</taxon>
        <taxon>Bugula</taxon>
    </lineage>
</organism>
<keyword evidence="4 8" id="KW-0235">DNA replication</keyword>
<dbReference type="InterPro" id="IPR003959">
    <property type="entry name" value="ATPase_AAA_core"/>
</dbReference>
<evidence type="ECO:0000256" key="8">
    <source>
        <dbReference type="PIRNR" id="PIRNR007858"/>
    </source>
</evidence>
<reference evidence="10" key="1">
    <citation type="submission" date="2020-06" db="EMBL/GenBank/DDBJ databases">
        <title>Draft genome of Bugula neritina, a colonial animal packing powerful symbionts and potential medicines.</title>
        <authorList>
            <person name="Rayko M."/>
        </authorList>
    </citation>
    <scope>NUCLEOTIDE SEQUENCE [LARGE SCALE GENOMIC DNA]</scope>
    <source>
        <strain evidence="10">Kwan_BN1</strain>
    </source>
</reference>
<dbReference type="GO" id="GO:0016887">
    <property type="term" value="F:ATP hydrolysis activity"/>
    <property type="evidence" value="ECO:0007669"/>
    <property type="project" value="InterPro"/>
</dbReference>
<dbReference type="GO" id="GO:0003688">
    <property type="term" value="F:DNA replication origin binding"/>
    <property type="evidence" value="ECO:0007669"/>
    <property type="project" value="TreeGrafter"/>
</dbReference>
<dbReference type="EMBL" id="VXIV02002765">
    <property type="protein sequence ID" value="KAF6023074.1"/>
    <property type="molecule type" value="Genomic_DNA"/>
</dbReference>
<dbReference type="Pfam" id="PF00004">
    <property type="entry name" value="AAA"/>
    <property type="match status" value="1"/>
</dbReference>
<comment type="subunit">
    <text evidence="7">Component of ORC, a complex composed of at least 6 subunits: ORC1, ORC2, ORC3, ORC4, ORC5 and ORC6. ORC is regulated in a cell-cycle dependent manner. It is sequentially assembled at the exit from anaphase of mitosis and disassembled as cells enter S phase. Interacts with DBF4. Interacts with POLQ.</text>
</comment>
<protein>
    <recommendedName>
        <fullName evidence="3 8">Origin recognition complex subunit 4</fullName>
    </recommendedName>
</protein>
<comment type="subcellular location">
    <subcellularLocation>
        <location evidence="1 8">Nucleus</location>
    </subcellularLocation>
</comment>
<dbReference type="PANTHER" id="PTHR12087:SF0">
    <property type="entry name" value="ORIGIN RECOGNITION COMPLEX SUBUNIT 4"/>
    <property type="match status" value="1"/>
</dbReference>
<evidence type="ECO:0000256" key="1">
    <source>
        <dbReference type="ARBA" id="ARBA00004123"/>
    </source>
</evidence>
<dbReference type="GO" id="GO:0005664">
    <property type="term" value="C:nuclear origin of replication recognition complex"/>
    <property type="evidence" value="ECO:0007669"/>
    <property type="project" value="TreeGrafter"/>
</dbReference>
<dbReference type="OrthoDB" id="343623at2759"/>
<accession>A0A7J7JBP9</accession>
<comment type="similarity">
    <text evidence="2 8">Belongs to the ORC4 family.</text>
</comment>
<dbReference type="GO" id="GO:0006270">
    <property type="term" value="P:DNA replication initiation"/>
    <property type="evidence" value="ECO:0007669"/>
    <property type="project" value="TreeGrafter"/>
</dbReference>